<dbReference type="InParanoid" id="A0A0D0AFE3"/>
<dbReference type="EMBL" id="KN835494">
    <property type="protein sequence ID" value="KIK36849.1"/>
    <property type="molecule type" value="Genomic_DNA"/>
</dbReference>
<dbReference type="PANTHER" id="PTHR43433:SF5">
    <property type="entry name" value="AB HYDROLASE-1 DOMAIN-CONTAINING PROTEIN"/>
    <property type="match status" value="1"/>
</dbReference>
<dbReference type="AlphaFoldDB" id="A0A0D0AFE3"/>
<dbReference type="PRINTS" id="PR00793">
    <property type="entry name" value="PROAMNOPTASE"/>
</dbReference>
<evidence type="ECO:0000313" key="4">
    <source>
        <dbReference type="EMBL" id="KIK36849.1"/>
    </source>
</evidence>
<feature type="domain" description="AB hydrolase-1" evidence="3">
    <location>
        <begin position="33"/>
        <end position="282"/>
    </location>
</feature>
<dbReference type="InterPro" id="IPR002410">
    <property type="entry name" value="Peptidase_S33"/>
</dbReference>
<dbReference type="OrthoDB" id="190201at2759"/>
<dbReference type="Proteomes" id="UP000054485">
    <property type="component" value="Unassembled WGS sequence"/>
</dbReference>
<dbReference type="InterPro" id="IPR029058">
    <property type="entry name" value="AB_hydrolase_fold"/>
</dbReference>
<proteinExistence type="inferred from homology"/>
<name>A0A0D0AFE3_9AGAM</name>
<dbReference type="Gene3D" id="3.40.50.1820">
    <property type="entry name" value="alpha/beta hydrolase"/>
    <property type="match status" value="1"/>
</dbReference>
<dbReference type="NCBIfam" id="TIGR01250">
    <property type="entry name" value="pro_imino_pep_2"/>
    <property type="match status" value="1"/>
</dbReference>
<dbReference type="SUPFAM" id="SSF53474">
    <property type="entry name" value="alpha/beta-Hydrolases"/>
    <property type="match status" value="1"/>
</dbReference>
<sequence>MTEVTGTVDFRVGKETYKTWYKVVGDLTSGIRPLVTLHGGPGMSHVYMQSHAEIFTTYNIPVVFYDQLGTGKSTHITDKGADFWTPELFIDELNNLLAHLGIKDDFDLLGHSWGGMLAADYASAQQRPGLRRLIIANAAPSLKLWEQSMHHWLNKFPEDFREMLRRHERDGTTSSEEYQRGMKEFYNKHTCQVIPWPAELDQSFADMDENPTVYTTMFGSSEFNLTGSLITWDVTDRLDKISCPTLVCNGHEEGAQDFVVEPFIEKIPKVKWVKFKKTHIPFYEDKEYYFETIGAFLIPT</sequence>
<reference evidence="4 5" key="1">
    <citation type="submission" date="2014-04" db="EMBL/GenBank/DDBJ databases">
        <authorList>
            <consortium name="DOE Joint Genome Institute"/>
            <person name="Kuo A."/>
            <person name="Ruytinx J."/>
            <person name="Rineau F."/>
            <person name="Colpaert J."/>
            <person name="Kohler A."/>
            <person name="Nagy L.G."/>
            <person name="Floudas D."/>
            <person name="Copeland A."/>
            <person name="Barry K.W."/>
            <person name="Cichocki N."/>
            <person name="Veneault-Fourrey C."/>
            <person name="LaButti K."/>
            <person name="Lindquist E.A."/>
            <person name="Lipzen A."/>
            <person name="Lundell T."/>
            <person name="Morin E."/>
            <person name="Murat C."/>
            <person name="Sun H."/>
            <person name="Tunlid A."/>
            <person name="Henrissat B."/>
            <person name="Grigoriev I.V."/>
            <person name="Hibbett D.S."/>
            <person name="Martin F."/>
            <person name="Nordberg H.P."/>
            <person name="Cantor M.N."/>
            <person name="Hua S.X."/>
        </authorList>
    </citation>
    <scope>NUCLEOTIDE SEQUENCE [LARGE SCALE GENOMIC DNA]</scope>
    <source>
        <strain evidence="4 5">UH-Slu-Lm8-n1</strain>
    </source>
</reference>
<dbReference type="GO" id="GO:0006508">
    <property type="term" value="P:proteolysis"/>
    <property type="evidence" value="ECO:0007669"/>
    <property type="project" value="InterPro"/>
</dbReference>
<evidence type="ECO:0000259" key="3">
    <source>
        <dbReference type="Pfam" id="PF00561"/>
    </source>
</evidence>
<evidence type="ECO:0000313" key="5">
    <source>
        <dbReference type="Proteomes" id="UP000054485"/>
    </source>
</evidence>
<dbReference type="HOGENOM" id="CLU_020336_15_1_1"/>
<gene>
    <name evidence="4" type="ORF">CY34DRAFT_93692</name>
</gene>
<dbReference type="InterPro" id="IPR050471">
    <property type="entry name" value="AB_hydrolase"/>
</dbReference>
<evidence type="ECO:0000256" key="2">
    <source>
        <dbReference type="ARBA" id="ARBA00022801"/>
    </source>
</evidence>
<dbReference type="InterPro" id="IPR000073">
    <property type="entry name" value="AB_hydrolase_1"/>
</dbReference>
<dbReference type="PIRSF" id="PIRSF005539">
    <property type="entry name" value="Pept_S33_TRI_F1"/>
    <property type="match status" value="1"/>
</dbReference>
<dbReference type="PANTHER" id="PTHR43433">
    <property type="entry name" value="HYDROLASE, ALPHA/BETA FOLD FAMILY PROTEIN"/>
    <property type="match status" value="1"/>
</dbReference>
<keyword evidence="5" id="KW-1185">Reference proteome</keyword>
<dbReference type="InterPro" id="IPR005945">
    <property type="entry name" value="Pro_imino_pep"/>
</dbReference>
<dbReference type="STRING" id="930992.A0A0D0AFE3"/>
<keyword evidence="2" id="KW-0378">Hydrolase</keyword>
<organism evidence="4 5">
    <name type="scientific">Suillus luteus UH-Slu-Lm8-n1</name>
    <dbReference type="NCBI Taxonomy" id="930992"/>
    <lineage>
        <taxon>Eukaryota</taxon>
        <taxon>Fungi</taxon>
        <taxon>Dikarya</taxon>
        <taxon>Basidiomycota</taxon>
        <taxon>Agaricomycotina</taxon>
        <taxon>Agaricomycetes</taxon>
        <taxon>Agaricomycetidae</taxon>
        <taxon>Boletales</taxon>
        <taxon>Suillineae</taxon>
        <taxon>Suillaceae</taxon>
        <taxon>Suillus</taxon>
    </lineage>
</organism>
<protein>
    <recommendedName>
        <fullName evidence="3">AB hydrolase-1 domain-containing protein</fullName>
    </recommendedName>
</protein>
<reference evidence="5" key="2">
    <citation type="submission" date="2015-01" db="EMBL/GenBank/DDBJ databases">
        <title>Evolutionary Origins and Diversification of the Mycorrhizal Mutualists.</title>
        <authorList>
            <consortium name="DOE Joint Genome Institute"/>
            <consortium name="Mycorrhizal Genomics Consortium"/>
            <person name="Kohler A."/>
            <person name="Kuo A."/>
            <person name="Nagy L.G."/>
            <person name="Floudas D."/>
            <person name="Copeland A."/>
            <person name="Barry K.W."/>
            <person name="Cichocki N."/>
            <person name="Veneault-Fourrey C."/>
            <person name="LaButti K."/>
            <person name="Lindquist E.A."/>
            <person name="Lipzen A."/>
            <person name="Lundell T."/>
            <person name="Morin E."/>
            <person name="Murat C."/>
            <person name="Riley R."/>
            <person name="Ohm R."/>
            <person name="Sun H."/>
            <person name="Tunlid A."/>
            <person name="Henrissat B."/>
            <person name="Grigoriev I.V."/>
            <person name="Hibbett D.S."/>
            <person name="Martin F."/>
        </authorList>
    </citation>
    <scope>NUCLEOTIDE SEQUENCE [LARGE SCALE GENOMIC DNA]</scope>
    <source>
        <strain evidence="5">UH-Slu-Lm8-n1</strain>
    </source>
</reference>
<dbReference type="Pfam" id="PF00561">
    <property type="entry name" value="Abhydrolase_1"/>
    <property type="match status" value="1"/>
</dbReference>
<evidence type="ECO:0000256" key="1">
    <source>
        <dbReference type="ARBA" id="ARBA00010088"/>
    </source>
</evidence>
<accession>A0A0D0AFE3</accession>
<comment type="similarity">
    <text evidence="1">Belongs to the peptidase S33 family.</text>
</comment>
<dbReference type="GO" id="GO:0008233">
    <property type="term" value="F:peptidase activity"/>
    <property type="evidence" value="ECO:0007669"/>
    <property type="project" value="InterPro"/>
</dbReference>